<evidence type="ECO:0000313" key="7">
    <source>
        <dbReference type="EMBL" id="MDY0406400.1"/>
    </source>
</evidence>
<dbReference type="InterPro" id="IPR036286">
    <property type="entry name" value="LexA/Signal_pep-like_sf"/>
</dbReference>
<keyword evidence="3 6" id="KW-1133">Transmembrane helix</keyword>
<dbReference type="CDD" id="cd06530">
    <property type="entry name" value="S26_SPase_I"/>
    <property type="match status" value="1"/>
</dbReference>
<dbReference type="PANTHER" id="PTHR10806:SF6">
    <property type="entry name" value="SIGNAL PEPTIDASE COMPLEX CATALYTIC SUBUNIT SEC11"/>
    <property type="match status" value="1"/>
</dbReference>
<dbReference type="NCBIfam" id="TIGR02228">
    <property type="entry name" value="sigpep_I_arch"/>
    <property type="match status" value="1"/>
</dbReference>
<reference evidence="7 8" key="1">
    <citation type="submission" date="2023-10" db="EMBL/GenBank/DDBJ databases">
        <title>179-bfca-hs.</title>
        <authorList>
            <person name="Miliotis G."/>
            <person name="Sengupta P."/>
            <person name="Hameed A."/>
            <person name="Chuvochina M."/>
            <person name="Mcdonagh F."/>
            <person name="Simpson A.C."/>
            <person name="Singh N.K."/>
            <person name="Rekha P.D."/>
            <person name="Raman K."/>
            <person name="Hugenholtz P."/>
            <person name="Venkateswaran K."/>
        </authorList>
    </citation>
    <scope>NUCLEOTIDE SEQUENCE [LARGE SCALE GENOMIC DNA]</scope>
    <source>
        <strain evidence="7 8">179-BFC-A-HS</strain>
    </source>
</reference>
<dbReference type="GO" id="GO:0009003">
    <property type="term" value="F:signal peptidase activity"/>
    <property type="evidence" value="ECO:0007669"/>
    <property type="project" value="UniProtKB-EC"/>
</dbReference>
<feature type="transmembrane region" description="Helical" evidence="6">
    <location>
        <begin position="149"/>
        <end position="172"/>
    </location>
</feature>
<gene>
    <name evidence="7" type="ORF">P5G51_014280</name>
</gene>
<comment type="caution">
    <text evidence="7">The sequence shown here is derived from an EMBL/GenBank/DDBJ whole genome shotgun (WGS) entry which is preliminary data.</text>
</comment>
<dbReference type="EMBL" id="JAROCA020000001">
    <property type="protein sequence ID" value="MDY0406400.1"/>
    <property type="molecule type" value="Genomic_DNA"/>
</dbReference>
<dbReference type="PRINTS" id="PR00728">
    <property type="entry name" value="SIGNALPTASE"/>
</dbReference>
<dbReference type="Proteomes" id="UP001228376">
    <property type="component" value="Unassembled WGS sequence"/>
</dbReference>
<feature type="transmembrane region" description="Helical" evidence="6">
    <location>
        <begin position="12"/>
        <end position="31"/>
    </location>
</feature>
<organism evidence="7 8">
    <name type="scientific">Tigheibacillus jepli</name>
    <dbReference type="NCBI Taxonomy" id="3035914"/>
    <lineage>
        <taxon>Bacteria</taxon>
        <taxon>Bacillati</taxon>
        <taxon>Bacillota</taxon>
        <taxon>Bacilli</taxon>
        <taxon>Bacillales</taxon>
        <taxon>Bacillaceae</taxon>
        <taxon>Tigheibacillus</taxon>
    </lineage>
</organism>
<dbReference type="SUPFAM" id="SSF51306">
    <property type="entry name" value="LexA/Signal peptidase"/>
    <property type="match status" value="1"/>
</dbReference>
<evidence type="ECO:0000256" key="3">
    <source>
        <dbReference type="ARBA" id="ARBA00022989"/>
    </source>
</evidence>
<dbReference type="InterPro" id="IPR001733">
    <property type="entry name" value="Peptidase_S26B"/>
</dbReference>
<evidence type="ECO:0000256" key="4">
    <source>
        <dbReference type="ARBA" id="ARBA00023136"/>
    </source>
</evidence>
<proteinExistence type="predicted"/>
<keyword evidence="7" id="KW-0378">Hydrolase</keyword>
<evidence type="ECO:0000256" key="5">
    <source>
        <dbReference type="NCBIfam" id="TIGR02228"/>
    </source>
</evidence>
<evidence type="ECO:0000256" key="1">
    <source>
        <dbReference type="ARBA" id="ARBA00004370"/>
    </source>
</evidence>
<accession>A0ABU5CJJ1</accession>
<dbReference type="RefSeq" id="WP_306068022.1">
    <property type="nucleotide sequence ID" value="NZ_JAROCA020000001.1"/>
</dbReference>
<evidence type="ECO:0000313" key="8">
    <source>
        <dbReference type="Proteomes" id="UP001228376"/>
    </source>
</evidence>
<protein>
    <recommendedName>
        <fullName evidence="5">Signal peptidase I</fullName>
        <ecNumber evidence="5">3.4.21.89</ecNumber>
    </recommendedName>
</protein>
<evidence type="ECO:0000256" key="6">
    <source>
        <dbReference type="SAM" id="Phobius"/>
    </source>
</evidence>
<dbReference type="NCBIfam" id="NF046067">
    <property type="entry name" value="SigPepSipWBacil"/>
    <property type="match status" value="1"/>
</dbReference>
<keyword evidence="4 6" id="KW-0472">Membrane</keyword>
<keyword evidence="2 6" id="KW-0812">Transmembrane</keyword>
<dbReference type="EC" id="3.4.21.89" evidence="5"/>
<sequence length="190" mass="20668">MAKQLLRLVHYVVSAVFMLILAVVITLAIATKVVGTPVDIFGYQLKSVLSGSMEPGMKTGSVIAIKTAGADKSFQKGDIITFQTSDHMLVTHRIHQVLQEGKLYKTKGDANDAPDMEPVLAENIVGSYTGWTIPYVGYVLQFANSKNGAAILMILPGLMFAGFGFVSIWQAFRQTEKNDMSPRTKAQAPD</sequence>
<dbReference type="PANTHER" id="PTHR10806">
    <property type="entry name" value="SIGNAL PEPTIDASE COMPLEX CATALYTIC SUBUNIT SEC11"/>
    <property type="match status" value="1"/>
</dbReference>
<name>A0ABU5CJJ1_9BACI</name>
<dbReference type="InterPro" id="IPR019533">
    <property type="entry name" value="Peptidase_S26"/>
</dbReference>
<evidence type="ECO:0000256" key="2">
    <source>
        <dbReference type="ARBA" id="ARBA00022692"/>
    </source>
</evidence>
<keyword evidence="8" id="KW-1185">Reference proteome</keyword>
<comment type="subcellular location">
    <subcellularLocation>
        <location evidence="1">Membrane</location>
    </subcellularLocation>
</comment>